<dbReference type="EMBL" id="FN554974">
    <property type="protein sequence ID" value="CBH18521.1"/>
    <property type="molecule type" value="Genomic_DNA"/>
</dbReference>
<evidence type="ECO:0000313" key="1">
    <source>
        <dbReference type="EMBL" id="CBH18521.1"/>
    </source>
</evidence>
<evidence type="ECO:0000313" key="2">
    <source>
        <dbReference type="Proteomes" id="UP000002316"/>
    </source>
</evidence>
<dbReference type="KEGG" id="tbg:TbgDal_XI16400"/>
<dbReference type="AlphaFoldDB" id="D0AA20"/>
<name>D0AA20_TRYB9</name>
<proteinExistence type="predicted"/>
<sequence>MQTSSLKDECDYQTCPLGCGARKSALGKKKEGRLLLCGASKCPMPRINLDACGVMNNPSNVLKWKDSRFFFPTTDVRDVFTPLIVSSASQLPSRVSDMIANVTSFHSHFNETRSKFISRTHDTLLVTTGRDSAFNNHACTSYLLCS</sequence>
<dbReference type="RefSeq" id="XP_011780785.1">
    <property type="nucleotide sequence ID" value="XM_011782483.1"/>
</dbReference>
<organism evidence="1 2">
    <name type="scientific">Trypanosoma brucei gambiense (strain MHOM/CI/86/DAL972)</name>
    <dbReference type="NCBI Taxonomy" id="679716"/>
    <lineage>
        <taxon>Eukaryota</taxon>
        <taxon>Discoba</taxon>
        <taxon>Euglenozoa</taxon>
        <taxon>Kinetoplastea</taxon>
        <taxon>Metakinetoplastina</taxon>
        <taxon>Trypanosomatida</taxon>
        <taxon>Trypanosomatidae</taxon>
        <taxon>Trypanosoma</taxon>
    </lineage>
</organism>
<accession>D0AA20</accession>
<dbReference type="Pfam" id="PF03238">
    <property type="entry name" value="ESAG1"/>
    <property type="match status" value="1"/>
</dbReference>
<dbReference type="GeneID" id="23866843"/>
<dbReference type="Proteomes" id="UP000002316">
    <property type="component" value="Chromosome 11"/>
</dbReference>
<protein>
    <submittedName>
        <fullName evidence="1">T. brucei spp.-specific protein</fullName>
    </submittedName>
</protein>
<dbReference type="VEuPathDB" id="TriTrypDB:Tbg972.11.16400"/>
<gene>
    <name evidence="1" type="ORF">TbgDal_XI16400</name>
</gene>
<reference evidence="2" key="1">
    <citation type="journal article" date="2010" name="PLoS Negl. Trop. Dis.">
        <title>The genome sequence of Trypanosoma brucei gambiense, causative agent of chronic human african trypanosomiasis.</title>
        <authorList>
            <person name="Jackson A.P."/>
            <person name="Sanders M."/>
            <person name="Berry A."/>
            <person name="McQuillan J."/>
            <person name="Aslett M.A."/>
            <person name="Quail M.A."/>
            <person name="Chukualim B."/>
            <person name="Capewell P."/>
            <person name="MacLeod A."/>
            <person name="Melville S.E."/>
            <person name="Gibson W."/>
            <person name="Barry J.D."/>
            <person name="Berriman M."/>
            <person name="Hertz-Fowler C."/>
        </authorList>
    </citation>
    <scope>NUCLEOTIDE SEQUENCE [LARGE SCALE GENOMIC DNA]</scope>
    <source>
        <strain evidence="2">MHOM/CI/86/DAL972</strain>
    </source>
</reference>
<dbReference type="InterPro" id="IPR004922">
    <property type="entry name" value="ESAG"/>
</dbReference>